<dbReference type="RefSeq" id="WP_280600892.1">
    <property type="nucleotide sequence ID" value="NZ_JARXRN010000021.1"/>
</dbReference>
<feature type="domain" description="DUF2231" evidence="2">
    <location>
        <begin position="14"/>
        <end position="130"/>
    </location>
</feature>
<gene>
    <name evidence="3" type="ORF">QFW80_07165</name>
</gene>
<proteinExistence type="predicted"/>
<feature type="transmembrane region" description="Helical" evidence="1">
    <location>
        <begin position="51"/>
        <end position="73"/>
    </location>
</feature>
<keyword evidence="1" id="KW-1133">Transmembrane helix</keyword>
<feature type="transmembrane region" description="Helical" evidence="1">
    <location>
        <begin position="112"/>
        <end position="132"/>
    </location>
</feature>
<feature type="transmembrane region" description="Helical" evidence="1">
    <location>
        <begin position="80"/>
        <end position="100"/>
    </location>
</feature>
<keyword evidence="1" id="KW-0812">Transmembrane</keyword>
<keyword evidence="4" id="KW-1185">Reference proteome</keyword>
<reference evidence="3 4" key="1">
    <citation type="submission" date="2023-04" db="EMBL/GenBank/DDBJ databases">
        <title>Luteimonas sp. M1R5S18.</title>
        <authorList>
            <person name="Sun J.-Q."/>
        </authorList>
    </citation>
    <scope>NUCLEOTIDE SEQUENCE [LARGE SCALE GENOMIC DNA]</scope>
    <source>
        <strain evidence="3 4">M1R5S18</strain>
    </source>
</reference>
<accession>A0ABT6JJR8</accession>
<keyword evidence="1" id="KW-0472">Membrane</keyword>
<dbReference type="Proteomes" id="UP001156831">
    <property type="component" value="Unassembled WGS sequence"/>
</dbReference>
<protein>
    <recommendedName>
        <fullName evidence="2">DUF2231 domain-containing protein</fullName>
    </recommendedName>
</protein>
<sequence>MSATLERPRAHVFHPVHLLLLGGALALLLGALLGDIAYARSYEVQWINFAAWLNVGGLVLSSAAFVCALFGLAPSRRTRASLLHAALLFAAWIAALLAALTHARDAWDAMPVSLVLSGLAAVLLAVSIWFACRAVRPGAFA</sequence>
<organism evidence="3 4">
    <name type="scientific">Luteimonas rhizosphaericola</name>
    <dbReference type="NCBI Taxonomy" id="3042024"/>
    <lineage>
        <taxon>Bacteria</taxon>
        <taxon>Pseudomonadati</taxon>
        <taxon>Pseudomonadota</taxon>
        <taxon>Gammaproteobacteria</taxon>
        <taxon>Lysobacterales</taxon>
        <taxon>Lysobacteraceae</taxon>
        <taxon>Luteimonas</taxon>
    </lineage>
</organism>
<evidence type="ECO:0000313" key="3">
    <source>
        <dbReference type="EMBL" id="MDH5830296.1"/>
    </source>
</evidence>
<evidence type="ECO:0000259" key="2">
    <source>
        <dbReference type="Pfam" id="PF09990"/>
    </source>
</evidence>
<name>A0ABT6JJR8_9GAMM</name>
<evidence type="ECO:0000256" key="1">
    <source>
        <dbReference type="SAM" id="Phobius"/>
    </source>
</evidence>
<comment type="caution">
    <text evidence="3">The sequence shown here is derived from an EMBL/GenBank/DDBJ whole genome shotgun (WGS) entry which is preliminary data.</text>
</comment>
<dbReference type="EMBL" id="JARXRN010000021">
    <property type="protein sequence ID" value="MDH5830296.1"/>
    <property type="molecule type" value="Genomic_DNA"/>
</dbReference>
<evidence type="ECO:0000313" key="4">
    <source>
        <dbReference type="Proteomes" id="UP001156831"/>
    </source>
</evidence>
<dbReference type="Pfam" id="PF09990">
    <property type="entry name" value="DUF2231"/>
    <property type="match status" value="1"/>
</dbReference>
<dbReference type="InterPro" id="IPR019251">
    <property type="entry name" value="DUF2231_TM"/>
</dbReference>